<keyword evidence="1" id="KW-0805">Transcription regulation</keyword>
<protein>
    <submittedName>
        <fullName evidence="5">Winged helix-turn-helix transcriptional regulator</fullName>
    </submittedName>
</protein>
<keyword evidence="6" id="KW-1185">Reference proteome</keyword>
<dbReference type="EMBL" id="JBHUDX010000050">
    <property type="protein sequence ID" value="MFD1660194.1"/>
    <property type="molecule type" value="Genomic_DNA"/>
</dbReference>
<keyword evidence="2" id="KW-0238">DNA-binding</keyword>
<organism evidence="5 6">
    <name type="scientific">Streptomyces caeni</name>
    <dbReference type="NCBI Taxonomy" id="2307231"/>
    <lineage>
        <taxon>Bacteria</taxon>
        <taxon>Bacillati</taxon>
        <taxon>Actinomycetota</taxon>
        <taxon>Actinomycetes</taxon>
        <taxon>Kitasatosporales</taxon>
        <taxon>Streptomycetaceae</taxon>
        <taxon>Streptomyces</taxon>
    </lineage>
</organism>
<dbReference type="PROSITE" id="PS51118">
    <property type="entry name" value="HTH_HXLR"/>
    <property type="match status" value="1"/>
</dbReference>
<comment type="caution">
    <text evidence="5">The sequence shown here is derived from an EMBL/GenBank/DDBJ whole genome shotgun (WGS) entry which is preliminary data.</text>
</comment>
<dbReference type="SUPFAM" id="SSF46785">
    <property type="entry name" value="Winged helix' DNA-binding domain"/>
    <property type="match status" value="2"/>
</dbReference>
<dbReference type="InterPro" id="IPR036390">
    <property type="entry name" value="WH_DNA-bd_sf"/>
</dbReference>
<dbReference type="RefSeq" id="WP_381084053.1">
    <property type="nucleotide sequence ID" value="NZ_JBHUDX010000050.1"/>
</dbReference>
<accession>A0ABW4IS48</accession>
<dbReference type="InterPro" id="IPR002577">
    <property type="entry name" value="HTH_HxlR"/>
</dbReference>
<evidence type="ECO:0000256" key="2">
    <source>
        <dbReference type="ARBA" id="ARBA00023125"/>
    </source>
</evidence>
<feature type="domain" description="HTH hxlR-type" evidence="4">
    <location>
        <begin position="9"/>
        <end position="104"/>
    </location>
</feature>
<evidence type="ECO:0000256" key="1">
    <source>
        <dbReference type="ARBA" id="ARBA00023015"/>
    </source>
</evidence>
<name>A0ABW4IS48_9ACTN</name>
<dbReference type="Proteomes" id="UP001597261">
    <property type="component" value="Unassembled WGS sequence"/>
</dbReference>
<gene>
    <name evidence="5" type="ORF">ACFSL4_18815</name>
</gene>
<dbReference type="InterPro" id="IPR036388">
    <property type="entry name" value="WH-like_DNA-bd_sf"/>
</dbReference>
<dbReference type="PANTHER" id="PTHR33204">
    <property type="entry name" value="TRANSCRIPTIONAL REGULATOR, MARR FAMILY"/>
    <property type="match status" value="1"/>
</dbReference>
<dbReference type="Gene3D" id="1.10.10.10">
    <property type="entry name" value="Winged helix-like DNA-binding domain superfamily/Winged helix DNA-binding domain"/>
    <property type="match status" value="2"/>
</dbReference>
<evidence type="ECO:0000313" key="6">
    <source>
        <dbReference type="Proteomes" id="UP001597261"/>
    </source>
</evidence>
<evidence type="ECO:0000259" key="4">
    <source>
        <dbReference type="PROSITE" id="PS51118"/>
    </source>
</evidence>
<keyword evidence="3" id="KW-0804">Transcription</keyword>
<reference evidence="6" key="1">
    <citation type="journal article" date="2019" name="Int. J. Syst. Evol. Microbiol.">
        <title>The Global Catalogue of Microorganisms (GCM) 10K type strain sequencing project: providing services to taxonomists for standard genome sequencing and annotation.</title>
        <authorList>
            <consortium name="The Broad Institute Genomics Platform"/>
            <consortium name="The Broad Institute Genome Sequencing Center for Infectious Disease"/>
            <person name="Wu L."/>
            <person name="Ma J."/>
        </authorList>
    </citation>
    <scope>NUCLEOTIDE SEQUENCE [LARGE SCALE GENOMIC DNA]</scope>
    <source>
        <strain evidence="6">CGMCC 1.12470</strain>
    </source>
</reference>
<dbReference type="Pfam" id="PF01638">
    <property type="entry name" value="HxlR"/>
    <property type="match status" value="1"/>
</dbReference>
<proteinExistence type="predicted"/>
<evidence type="ECO:0000256" key="3">
    <source>
        <dbReference type="ARBA" id="ARBA00023163"/>
    </source>
</evidence>
<dbReference type="PANTHER" id="PTHR33204:SF37">
    <property type="entry name" value="HTH-TYPE TRANSCRIPTIONAL REGULATOR YODB"/>
    <property type="match status" value="1"/>
</dbReference>
<evidence type="ECO:0000313" key="5">
    <source>
        <dbReference type="EMBL" id="MFD1660194.1"/>
    </source>
</evidence>
<sequence length="257" mass="28240">MTFWPTDADPGHLEQALARLSPRWTTWTLLTLQRHDHLRISELGHALPWISGTSLSQQMPRLQHHGLVDRTGRGQYQLTDAARQLGPVYEALTSWARAHFPTDRPTAEAERIETALARLRPRDTTTVLHFLAQRPRASFTELQQPIGRPGSAYARLQRMQADALLARTGHGRYELTETGAAVGPVYEALNTWSPGPTTAPAPAHITAPVVQETVSARATAALRRTTTAVQGLFSHAPASESAIPAAWTAASRPLHTR</sequence>